<sequence length="79" mass="8613">MGAPNEDHGHDSGMFGYPRVWPWSVSLELSSVDTHEFGRDVSNKDGENNIGRFGDSILNGLAHGGKIFSFNSSLGPFLF</sequence>
<evidence type="ECO:0000313" key="1">
    <source>
        <dbReference type="EMBL" id="KAJ8615036.1"/>
    </source>
</evidence>
<keyword evidence="2" id="KW-1185">Reference proteome</keyword>
<dbReference type="EMBL" id="CM056820">
    <property type="protein sequence ID" value="KAJ8615036.1"/>
    <property type="molecule type" value="Genomic_DNA"/>
</dbReference>
<comment type="caution">
    <text evidence="1">The sequence shown here is derived from an EMBL/GenBank/DDBJ whole genome shotgun (WGS) entry which is preliminary data.</text>
</comment>
<accession>A0ACC2K1R7</accession>
<organism evidence="1 2">
    <name type="scientific">Persea americana</name>
    <name type="common">Avocado</name>
    <dbReference type="NCBI Taxonomy" id="3435"/>
    <lineage>
        <taxon>Eukaryota</taxon>
        <taxon>Viridiplantae</taxon>
        <taxon>Streptophyta</taxon>
        <taxon>Embryophyta</taxon>
        <taxon>Tracheophyta</taxon>
        <taxon>Spermatophyta</taxon>
        <taxon>Magnoliopsida</taxon>
        <taxon>Magnoliidae</taxon>
        <taxon>Laurales</taxon>
        <taxon>Lauraceae</taxon>
        <taxon>Persea</taxon>
    </lineage>
</organism>
<gene>
    <name evidence="1" type="ORF">MRB53_034408</name>
</gene>
<reference evidence="1 2" key="1">
    <citation type="journal article" date="2022" name="Hortic Res">
        <title>A haplotype resolved chromosomal level avocado genome allows analysis of novel avocado genes.</title>
        <authorList>
            <person name="Nath O."/>
            <person name="Fletcher S.J."/>
            <person name="Hayward A."/>
            <person name="Shaw L.M."/>
            <person name="Masouleh A.K."/>
            <person name="Furtado A."/>
            <person name="Henry R.J."/>
            <person name="Mitter N."/>
        </authorList>
    </citation>
    <scope>NUCLEOTIDE SEQUENCE [LARGE SCALE GENOMIC DNA]</scope>
    <source>
        <strain evidence="2">cv. Hass</strain>
    </source>
</reference>
<dbReference type="Proteomes" id="UP001234297">
    <property type="component" value="Chromosome 12"/>
</dbReference>
<name>A0ACC2K1R7_PERAE</name>
<proteinExistence type="predicted"/>
<evidence type="ECO:0000313" key="2">
    <source>
        <dbReference type="Proteomes" id="UP001234297"/>
    </source>
</evidence>
<protein>
    <submittedName>
        <fullName evidence="1">Uncharacterized protein</fullName>
    </submittedName>
</protein>